<accession>A0A8T9ZZ86</accession>
<sequence>MYRRKDEPTTICDRSTDIQLVVLATDRLERGIDTDIGVITNDIAAGTCFDSVLTDAGYERSEYIDAKQFLTRLRDWYTANA</sequence>
<dbReference type="KEGG" id="haad:MW046_07045"/>
<evidence type="ECO:0000313" key="2">
    <source>
        <dbReference type="Proteomes" id="UP000831768"/>
    </source>
</evidence>
<proteinExistence type="predicted"/>
<gene>
    <name evidence="1" type="ORF">MW046_07045</name>
</gene>
<dbReference type="AlphaFoldDB" id="A0A8T9ZZ86"/>
<dbReference type="RefSeq" id="WP_247992429.1">
    <property type="nucleotide sequence ID" value="NZ_CP096019.1"/>
</dbReference>
<dbReference type="EMBL" id="CP096019">
    <property type="protein sequence ID" value="UPM41749.1"/>
    <property type="molecule type" value="Genomic_DNA"/>
</dbReference>
<organism evidence="1 2">
    <name type="scientific">Halocatena salina</name>
    <dbReference type="NCBI Taxonomy" id="2934340"/>
    <lineage>
        <taxon>Archaea</taxon>
        <taxon>Methanobacteriati</taxon>
        <taxon>Methanobacteriota</taxon>
        <taxon>Stenosarchaea group</taxon>
        <taxon>Halobacteria</taxon>
        <taxon>Halobacteriales</taxon>
        <taxon>Natronomonadaceae</taxon>
        <taxon>Halocatena</taxon>
    </lineage>
</organism>
<evidence type="ECO:0000313" key="1">
    <source>
        <dbReference type="EMBL" id="UPM41749.1"/>
    </source>
</evidence>
<protein>
    <submittedName>
        <fullName evidence="1">Uncharacterized protein</fullName>
    </submittedName>
</protein>
<dbReference type="Proteomes" id="UP000831768">
    <property type="component" value="Chromosome"/>
</dbReference>
<dbReference type="GeneID" id="71927790"/>
<keyword evidence="2" id="KW-1185">Reference proteome</keyword>
<name>A0A8T9ZZ86_9EURY</name>
<reference evidence="1" key="1">
    <citation type="submission" date="2022-04" db="EMBL/GenBank/DDBJ databases">
        <title>Halocatena sp. nov., isolated from a salt lake.</title>
        <authorList>
            <person name="Cui H.-L."/>
        </authorList>
    </citation>
    <scope>NUCLEOTIDE SEQUENCE</scope>
    <source>
        <strain evidence="1">AD-1</strain>
    </source>
</reference>